<dbReference type="InterPro" id="IPR004136">
    <property type="entry name" value="NMO"/>
</dbReference>
<accession>A0A8H5FSD3</accession>
<evidence type="ECO:0000259" key="6">
    <source>
        <dbReference type="Pfam" id="PF00135"/>
    </source>
</evidence>
<dbReference type="AlphaFoldDB" id="A0A8H5FSD3"/>
<dbReference type="Gene3D" id="3.20.20.70">
    <property type="entry name" value="Aldolase class I"/>
    <property type="match status" value="1"/>
</dbReference>
<dbReference type="SUPFAM" id="SSF53474">
    <property type="entry name" value="alpha/beta-Hydrolases"/>
    <property type="match status" value="1"/>
</dbReference>
<dbReference type="InterPro" id="IPR050309">
    <property type="entry name" value="Type-B_Carboxylest/Lipase"/>
</dbReference>
<protein>
    <recommendedName>
        <fullName evidence="6">Carboxylesterase type B domain-containing protein</fullName>
    </recommendedName>
</protein>
<proteinExistence type="inferred from homology"/>
<feature type="domain" description="Carboxylesterase type B" evidence="6">
    <location>
        <begin position="373"/>
        <end position="862"/>
    </location>
</feature>
<keyword evidence="5" id="KW-0560">Oxidoreductase</keyword>
<dbReference type="OrthoDB" id="2349068at2759"/>
<dbReference type="InterPro" id="IPR013785">
    <property type="entry name" value="Aldolase_TIM"/>
</dbReference>
<sequence length="905" mass="98888">MVTRAADSYERTGNPPYLAKNTYILTVSCDTRTPIISAPMASGGGGELAGAVTGAGGFGFIGAAFLSYADLKANLSIVRKTLNLPDGAPLPVGIGFVSRVLAKTENSDDPRLPAILEEKPQAIWFAFGDDLGKYVAQVREYDSKREHKTIVFIMVNSVEEALRAANEWKVDVIVAQGIEAGGHGGSEAPSLLTLLQAVINAIPPDGPVIVAAGGISTGSQIAASLTIGAAGVVLGTRFLFTHECIYSQDKKDAIIQAGLINSTRRTLAFDEVRRTMGWPDKINGRALANDIVRDLDEGLGLEARLKRFDESAASGDTSRLIVWAGEGVGLTDHISSASSFEEIVAAKARMVMPHLSLVVLAITLGTEAHASSQPVVNLPYGSFLGTTDNNVTQFLGIPFAQPPRQYPFKVYEMQIRTVPHVLNKSKHIPRDLVSRLPMQIHQKIVKISTSLTINIIKPAKHGGTRHPVLFLRSRVDVEQLHQGGFEIGDATDTPMLPFVQRSIVIDQPVVAVTANHRLNGFGFLAGEQVEREGLGNLGLHDQRFALQWVQKHIHKFGGDPDKVVVAGPSAGAISIGMHLTADDGKTAKNLFRGAFMESGSLIPMESMASGQDAFDQIARFSNCSDIPDPLQCLREIPYDTLVTAINQTRNLFAYTSLNNDWKPRVDGRTWKQDALCSVNQGFYAKFAYSSPSYELKIPFIAGNCDDEGTTNAEFLQYIRAQYLQRATDDEISEVENAYPEDPTFGSPFDTGTNNTLSPEYKRMAAVQGDLVFQGPRRVLLHHASQTQNTWAYLNKRGKTNPIVGASHASDKRFWYGINTTDFRVTDHLINFINHLNPNGKSENTNSSYWPTWHASKAQPSLLTFYDNTSIQLSPDTFRSDSMTLLTDLEVDVAQRRGLCHNHLRG</sequence>
<comment type="caution">
    <text evidence="7">The sequence shown here is derived from an EMBL/GenBank/DDBJ whole genome shotgun (WGS) entry which is preliminary data.</text>
</comment>
<dbReference type="InterPro" id="IPR019826">
    <property type="entry name" value="Carboxylesterase_B_AS"/>
</dbReference>
<dbReference type="Gene3D" id="3.40.50.1820">
    <property type="entry name" value="alpha/beta hydrolase"/>
    <property type="match status" value="1"/>
</dbReference>
<evidence type="ECO:0000256" key="5">
    <source>
        <dbReference type="ARBA" id="ARBA00023002"/>
    </source>
</evidence>
<dbReference type="Proteomes" id="UP000559256">
    <property type="component" value="Unassembled WGS sequence"/>
</dbReference>
<dbReference type="Pfam" id="PF00135">
    <property type="entry name" value="COesterase"/>
    <property type="match status" value="1"/>
</dbReference>
<name>A0A8H5FSD3_9AGAR</name>
<keyword evidence="2" id="KW-0285">Flavoprotein</keyword>
<evidence type="ECO:0000313" key="8">
    <source>
        <dbReference type="Proteomes" id="UP000559256"/>
    </source>
</evidence>
<dbReference type="GO" id="GO:0016787">
    <property type="term" value="F:hydrolase activity"/>
    <property type="evidence" value="ECO:0007669"/>
    <property type="project" value="UniProtKB-KW"/>
</dbReference>
<comment type="similarity">
    <text evidence="1">Belongs to the type-B carboxylesterase/lipase family.</text>
</comment>
<organism evidence="7 8">
    <name type="scientific">Tetrapyrgos nigripes</name>
    <dbReference type="NCBI Taxonomy" id="182062"/>
    <lineage>
        <taxon>Eukaryota</taxon>
        <taxon>Fungi</taxon>
        <taxon>Dikarya</taxon>
        <taxon>Basidiomycota</taxon>
        <taxon>Agaricomycotina</taxon>
        <taxon>Agaricomycetes</taxon>
        <taxon>Agaricomycetidae</taxon>
        <taxon>Agaricales</taxon>
        <taxon>Marasmiineae</taxon>
        <taxon>Marasmiaceae</taxon>
        <taxon>Tetrapyrgos</taxon>
    </lineage>
</organism>
<dbReference type="InterPro" id="IPR002018">
    <property type="entry name" value="CarbesteraseB"/>
</dbReference>
<keyword evidence="4" id="KW-0378">Hydrolase</keyword>
<gene>
    <name evidence="7" type="ORF">D9758_011254</name>
</gene>
<dbReference type="PANTHER" id="PTHR11559">
    <property type="entry name" value="CARBOXYLESTERASE"/>
    <property type="match status" value="1"/>
</dbReference>
<dbReference type="PROSITE" id="PS00122">
    <property type="entry name" value="CARBOXYLESTERASE_B_1"/>
    <property type="match status" value="1"/>
</dbReference>
<dbReference type="SUPFAM" id="SSF51412">
    <property type="entry name" value="Inosine monophosphate dehydrogenase (IMPDH)"/>
    <property type="match status" value="1"/>
</dbReference>
<keyword evidence="3" id="KW-0288">FMN</keyword>
<evidence type="ECO:0000256" key="3">
    <source>
        <dbReference type="ARBA" id="ARBA00022643"/>
    </source>
</evidence>
<evidence type="ECO:0000256" key="2">
    <source>
        <dbReference type="ARBA" id="ARBA00022630"/>
    </source>
</evidence>
<keyword evidence="8" id="KW-1185">Reference proteome</keyword>
<dbReference type="Pfam" id="PF03060">
    <property type="entry name" value="NMO"/>
    <property type="match status" value="1"/>
</dbReference>
<reference evidence="7 8" key="1">
    <citation type="journal article" date="2020" name="ISME J.">
        <title>Uncovering the hidden diversity of litter-decomposition mechanisms in mushroom-forming fungi.</title>
        <authorList>
            <person name="Floudas D."/>
            <person name="Bentzer J."/>
            <person name="Ahren D."/>
            <person name="Johansson T."/>
            <person name="Persson P."/>
            <person name="Tunlid A."/>
        </authorList>
    </citation>
    <scope>NUCLEOTIDE SEQUENCE [LARGE SCALE GENOMIC DNA]</scope>
    <source>
        <strain evidence="7 8">CBS 291.85</strain>
    </source>
</reference>
<evidence type="ECO:0000256" key="4">
    <source>
        <dbReference type="ARBA" id="ARBA00022801"/>
    </source>
</evidence>
<dbReference type="GO" id="GO:0018580">
    <property type="term" value="F:nitronate monooxygenase activity"/>
    <property type="evidence" value="ECO:0007669"/>
    <property type="project" value="InterPro"/>
</dbReference>
<dbReference type="InterPro" id="IPR029058">
    <property type="entry name" value="AB_hydrolase_fold"/>
</dbReference>
<dbReference type="CDD" id="cd04730">
    <property type="entry name" value="NPD_like"/>
    <property type="match status" value="1"/>
</dbReference>
<evidence type="ECO:0000313" key="7">
    <source>
        <dbReference type="EMBL" id="KAF5347396.1"/>
    </source>
</evidence>
<dbReference type="EMBL" id="JAACJM010000095">
    <property type="protein sequence ID" value="KAF5347396.1"/>
    <property type="molecule type" value="Genomic_DNA"/>
</dbReference>
<evidence type="ECO:0000256" key="1">
    <source>
        <dbReference type="ARBA" id="ARBA00005964"/>
    </source>
</evidence>